<dbReference type="EMBL" id="DXBN01000103">
    <property type="protein sequence ID" value="HIZ53165.1"/>
    <property type="molecule type" value="Genomic_DNA"/>
</dbReference>
<protein>
    <submittedName>
        <fullName evidence="2">Uncharacterized protein</fullName>
    </submittedName>
</protein>
<accession>A0A9D2F659</accession>
<evidence type="ECO:0000313" key="2">
    <source>
        <dbReference type="EMBL" id="HIZ53165.1"/>
    </source>
</evidence>
<feature type="transmembrane region" description="Helical" evidence="1">
    <location>
        <begin position="7"/>
        <end position="40"/>
    </location>
</feature>
<evidence type="ECO:0000313" key="3">
    <source>
        <dbReference type="Proteomes" id="UP000824063"/>
    </source>
</evidence>
<evidence type="ECO:0000256" key="1">
    <source>
        <dbReference type="SAM" id="Phobius"/>
    </source>
</evidence>
<sequence length="73" mass="8430">MKAVRRFGLLIGVLLTGIIIGNFGTLIACLVLGPLLALWLILWDDKNSKQAKNKQQYYSSEVDYYYADDYYYE</sequence>
<gene>
    <name evidence="2" type="ORF">IAA20_04420</name>
</gene>
<reference evidence="2" key="1">
    <citation type="journal article" date="2021" name="PeerJ">
        <title>Extensive microbial diversity within the chicken gut microbiome revealed by metagenomics and culture.</title>
        <authorList>
            <person name="Gilroy R."/>
            <person name="Ravi A."/>
            <person name="Getino M."/>
            <person name="Pursley I."/>
            <person name="Horton D.L."/>
            <person name="Alikhan N.F."/>
            <person name="Baker D."/>
            <person name="Gharbi K."/>
            <person name="Hall N."/>
            <person name="Watson M."/>
            <person name="Adriaenssens E.M."/>
            <person name="Foster-Nyarko E."/>
            <person name="Jarju S."/>
            <person name="Secka A."/>
            <person name="Antonio M."/>
            <person name="Oren A."/>
            <person name="Chaudhuri R.R."/>
            <person name="La Ragione R."/>
            <person name="Hildebrand F."/>
            <person name="Pallen M.J."/>
        </authorList>
    </citation>
    <scope>NUCLEOTIDE SEQUENCE</scope>
    <source>
        <strain evidence="2">CHK172-16539</strain>
    </source>
</reference>
<dbReference type="AlphaFoldDB" id="A0A9D2F659"/>
<dbReference type="Proteomes" id="UP000824063">
    <property type="component" value="Unassembled WGS sequence"/>
</dbReference>
<organism evidence="2 3">
    <name type="scientific">Candidatus Enterococcus avicola</name>
    <dbReference type="NCBI Taxonomy" id="2838561"/>
    <lineage>
        <taxon>Bacteria</taxon>
        <taxon>Bacillati</taxon>
        <taxon>Bacillota</taxon>
        <taxon>Bacilli</taxon>
        <taxon>Lactobacillales</taxon>
        <taxon>Enterococcaceae</taxon>
        <taxon>Enterococcus</taxon>
    </lineage>
</organism>
<keyword evidence="1" id="KW-0472">Membrane</keyword>
<keyword evidence="1" id="KW-1133">Transmembrane helix</keyword>
<dbReference type="PROSITE" id="PS51257">
    <property type="entry name" value="PROKAR_LIPOPROTEIN"/>
    <property type="match status" value="1"/>
</dbReference>
<proteinExistence type="predicted"/>
<keyword evidence="1" id="KW-0812">Transmembrane</keyword>
<comment type="caution">
    <text evidence="2">The sequence shown here is derived from an EMBL/GenBank/DDBJ whole genome shotgun (WGS) entry which is preliminary data.</text>
</comment>
<name>A0A9D2F659_9ENTE</name>
<reference evidence="2" key="2">
    <citation type="submission" date="2021-04" db="EMBL/GenBank/DDBJ databases">
        <authorList>
            <person name="Gilroy R."/>
        </authorList>
    </citation>
    <scope>NUCLEOTIDE SEQUENCE</scope>
    <source>
        <strain evidence="2">CHK172-16539</strain>
    </source>
</reference>